<reference evidence="5" key="1">
    <citation type="submission" date="2021-04" db="EMBL/GenBank/DDBJ databases">
        <title>Phylogenetic analysis of Acidobacteriaceae.</title>
        <authorList>
            <person name="Qiu L."/>
            <person name="Zhang Q."/>
        </authorList>
    </citation>
    <scope>NUCLEOTIDE SEQUENCE</scope>
    <source>
        <strain evidence="5">DSM 25168</strain>
    </source>
</reference>
<sequence>MNRIRFHRASLGAACLLLTSLVASAQTAANNTSQTPSATVQIQREMNLGVAAYNKADYDMAVEHFQAALRLDPRMTTARAYLGIAVGRTITPALETPDNLRVGKRAIRLLQQVLAIEPDNLICREALARAYFDINELEEAREWSLNTLDLDALNPDAAYIIGVVDWMKARDNALDVLRSAGTYDDGKGNEDVRVDILEEIRVRNADVLDEAERYLKIAVENRENFEDAMRYLALVDRRKADLEYGSRNESELRDNDLAGYKQWVGKAMEVRNANSRKLANAKRPAIQNLRECVVFRNLMAPAQCVPPRVQPWPEEKQP</sequence>
<dbReference type="RefSeq" id="WP_260795022.1">
    <property type="nucleotide sequence ID" value="NZ_CP093313.1"/>
</dbReference>
<dbReference type="Pfam" id="PF14559">
    <property type="entry name" value="TPR_19"/>
    <property type="match status" value="1"/>
</dbReference>
<evidence type="ECO:0000313" key="6">
    <source>
        <dbReference type="Proteomes" id="UP001059380"/>
    </source>
</evidence>
<keyword evidence="4" id="KW-0732">Signal</keyword>
<dbReference type="Proteomes" id="UP001059380">
    <property type="component" value="Chromosome"/>
</dbReference>
<name>A0A9J7BS38_9BACT</name>
<protein>
    <submittedName>
        <fullName evidence="5">Tetratricopeptide repeat protein</fullName>
    </submittedName>
</protein>
<dbReference type="SMART" id="SM00028">
    <property type="entry name" value="TPR"/>
    <property type="match status" value="1"/>
</dbReference>
<dbReference type="InterPro" id="IPR011990">
    <property type="entry name" value="TPR-like_helical_dom_sf"/>
</dbReference>
<feature type="signal peptide" evidence="4">
    <location>
        <begin position="1"/>
        <end position="25"/>
    </location>
</feature>
<dbReference type="EMBL" id="CP093313">
    <property type="protein sequence ID" value="UWZ85480.1"/>
    <property type="molecule type" value="Genomic_DNA"/>
</dbReference>
<gene>
    <name evidence="5" type="ORF">MOP44_05940</name>
</gene>
<dbReference type="PROSITE" id="PS50005">
    <property type="entry name" value="TPR"/>
    <property type="match status" value="1"/>
</dbReference>
<evidence type="ECO:0000256" key="3">
    <source>
        <dbReference type="PROSITE-ProRule" id="PRU00339"/>
    </source>
</evidence>
<dbReference type="KEGG" id="orp:MOP44_05940"/>
<dbReference type="Pfam" id="PF07719">
    <property type="entry name" value="TPR_2"/>
    <property type="match status" value="1"/>
</dbReference>
<feature type="chain" id="PRO_5039953709" evidence="4">
    <location>
        <begin position="26"/>
        <end position="318"/>
    </location>
</feature>
<dbReference type="Gene3D" id="1.25.40.10">
    <property type="entry name" value="Tetratricopeptide repeat domain"/>
    <property type="match status" value="2"/>
</dbReference>
<keyword evidence="2 3" id="KW-0802">TPR repeat</keyword>
<dbReference type="SUPFAM" id="SSF48452">
    <property type="entry name" value="TPR-like"/>
    <property type="match status" value="1"/>
</dbReference>
<dbReference type="InterPro" id="IPR019734">
    <property type="entry name" value="TPR_rpt"/>
</dbReference>
<evidence type="ECO:0000313" key="5">
    <source>
        <dbReference type="EMBL" id="UWZ85480.1"/>
    </source>
</evidence>
<organism evidence="5 6">
    <name type="scientific">Occallatibacter riparius</name>
    <dbReference type="NCBI Taxonomy" id="1002689"/>
    <lineage>
        <taxon>Bacteria</taxon>
        <taxon>Pseudomonadati</taxon>
        <taxon>Acidobacteriota</taxon>
        <taxon>Terriglobia</taxon>
        <taxon>Terriglobales</taxon>
        <taxon>Acidobacteriaceae</taxon>
        <taxon>Occallatibacter</taxon>
    </lineage>
</organism>
<evidence type="ECO:0000256" key="1">
    <source>
        <dbReference type="ARBA" id="ARBA00022737"/>
    </source>
</evidence>
<accession>A0A9J7BS38</accession>
<feature type="repeat" description="TPR" evidence="3">
    <location>
        <begin position="42"/>
        <end position="75"/>
    </location>
</feature>
<keyword evidence="6" id="KW-1185">Reference proteome</keyword>
<proteinExistence type="predicted"/>
<evidence type="ECO:0000256" key="2">
    <source>
        <dbReference type="ARBA" id="ARBA00022803"/>
    </source>
</evidence>
<evidence type="ECO:0000256" key="4">
    <source>
        <dbReference type="SAM" id="SignalP"/>
    </source>
</evidence>
<dbReference type="InterPro" id="IPR013105">
    <property type="entry name" value="TPR_2"/>
</dbReference>
<keyword evidence="1" id="KW-0677">Repeat</keyword>
<dbReference type="AlphaFoldDB" id="A0A9J7BS38"/>